<dbReference type="InterPro" id="IPR005186">
    <property type="entry name" value="FlaG"/>
</dbReference>
<accession>A0A250KQ21</accession>
<dbReference type="InterPro" id="IPR035924">
    <property type="entry name" value="FlaG-like_sf"/>
</dbReference>
<keyword evidence="2" id="KW-0282">Flagellum</keyword>
<protein>
    <submittedName>
        <fullName evidence="2">Flagellar protein flaG protein</fullName>
    </submittedName>
</protein>
<dbReference type="PANTHER" id="PTHR37166:SF1">
    <property type="entry name" value="PROTEIN FLAG"/>
    <property type="match status" value="1"/>
</dbReference>
<dbReference type="Proteomes" id="UP000266313">
    <property type="component" value="Chromosome"/>
</dbReference>
<feature type="region of interest" description="Disordered" evidence="1">
    <location>
        <begin position="1"/>
        <end position="51"/>
    </location>
</feature>
<keyword evidence="3" id="KW-1185">Reference proteome</keyword>
<evidence type="ECO:0000256" key="1">
    <source>
        <dbReference type="SAM" id="MobiDB-lite"/>
    </source>
</evidence>
<dbReference type="RefSeq" id="WP_197716721.1">
    <property type="nucleotide sequence ID" value="NZ_AP017928.1"/>
</dbReference>
<name>A0A250KQ21_9GAMM</name>
<dbReference type="AlphaFoldDB" id="A0A250KQ21"/>
<dbReference type="SUPFAM" id="SSF160214">
    <property type="entry name" value="FlaG-like"/>
    <property type="match status" value="1"/>
</dbReference>
<reference evidence="2 3" key="1">
    <citation type="submission" date="2016-12" db="EMBL/GenBank/DDBJ databases">
        <title>Genome sequencing of Methylocaldum marinum.</title>
        <authorList>
            <person name="Takeuchi M."/>
            <person name="Kamagata Y."/>
            <person name="Hiraoka S."/>
            <person name="Oshima K."/>
            <person name="Hattori M."/>
            <person name="Iwasaki W."/>
        </authorList>
    </citation>
    <scope>NUCLEOTIDE SEQUENCE [LARGE SCALE GENOMIC DNA]</scope>
    <source>
        <strain evidence="2 3">S8</strain>
    </source>
</reference>
<dbReference type="PANTHER" id="PTHR37166">
    <property type="entry name" value="PROTEIN FLAG"/>
    <property type="match status" value="1"/>
</dbReference>
<sequence length="145" mass="15760">MDAPTALGNVTALKPNMVRRPAADEVGSESVAAAGSIGTAQQASTGRAVPPSLAAEAFASSGKEGEKPRDEVAHAVRNFNEFFQMLRRTVQFSVDEDSGRTIVQVKDAETDELIRQIPSEEILRLARHLDEFKDGFKGMFLKEKV</sequence>
<keyword evidence="2" id="KW-0966">Cell projection</keyword>
<dbReference type="Gene3D" id="3.30.160.170">
    <property type="entry name" value="FlaG-like"/>
    <property type="match status" value="1"/>
</dbReference>
<dbReference type="KEGG" id="mmai:sS8_1817"/>
<organism evidence="2 3">
    <name type="scientific">Methylocaldum marinum</name>
    <dbReference type="NCBI Taxonomy" id="1432792"/>
    <lineage>
        <taxon>Bacteria</taxon>
        <taxon>Pseudomonadati</taxon>
        <taxon>Pseudomonadota</taxon>
        <taxon>Gammaproteobacteria</taxon>
        <taxon>Methylococcales</taxon>
        <taxon>Methylococcaceae</taxon>
        <taxon>Methylocaldum</taxon>
    </lineage>
</organism>
<evidence type="ECO:0000313" key="3">
    <source>
        <dbReference type="Proteomes" id="UP000266313"/>
    </source>
</evidence>
<gene>
    <name evidence="2" type="ORF">sS8_1817</name>
</gene>
<evidence type="ECO:0000313" key="2">
    <source>
        <dbReference type="EMBL" id="BBA33773.1"/>
    </source>
</evidence>
<keyword evidence="2" id="KW-0969">Cilium</keyword>
<dbReference type="EMBL" id="AP017928">
    <property type="protein sequence ID" value="BBA33773.1"/>
    <property type="molecule type" value="Genomic_DNA"/>
</dbReference>
<dbReference type="Pfam" id="PF03646">
    <property type="entry name" value="FlaG"/>
    <property type="match status" value="1"/>
</dbReference>
<proteinExistence type="predicted"/>